<dbReference type="STRING" id="1891675.B1H58_04310"/>
<protein>
    <recommendedName>
        <fullName evidence="3">Phage membrane protein</fullName>
    </recommendedName>
</protein>
<dbReference type="OrthoDB" id="8815988at2"/>
<gene>
    <name evidence="1" type="ORF">B1H58_04310</name>
</gene>
<dbReference type="AlphaFoldDB" id="A0A1W6B2K9"/>
<dbReference type="Pfam" id="PF26636">
    <property type="entry name" value="DUF8209"/>
    <property type="match status" value="1"/>
</dbReference>
<reference evidence="1 2" key="1">
    <citation type="submission" date="2017-02" db="EMBL/GenBank/DDBJ databases">
        <title>Complete genome sequence of the drought resistance-promoting endophyte Pantoea alhagi LTYR-11Z.</title>
        <authorList>
            <person name="Zhang L."/>
        </authorList>
    </citation>
    <scope>NUCLEOTIDE SEQUENCE [LARGE SCALE GENOMIC DNA]</scope>
    <source>
        <strain evidence="1 2">LTYR-11Z</strain>
    </source>
</reference>
<dbReference type="InterPro" id="IPR058522">
    <property type="entry name" value="DUF8209"/>
</dbReference>
<dbReference type="RefSeq" id="WP_085068148.1">
    <property type="nucleotide sequence ID" value="NZ_CP019706.1"/>
</dbReference>
<evidence type="ECO:0008006" key="3">
    <source>
        <dbReference type="Google" id="ProtNLM"/>
    </source>
</evidence>
<evidence type="ECO:0000313" key="1">
    <source>
        <dbReference type="EMBL" id="ARJ41309.1"/>
    </source>
</evidence>
<accession>A0A1W6B2K9</accession>
<dbReference type="InterPro" id="IPR058064">
    <property type="entry name" value="STM2901-like"/>
</dbReference>
<dbReference type="NCBIfam" id="NF045926">
    <property type="entry name" value="STM2901_fam"/>
    <property type="match status" value="1"/>
</dbReference>
<keyword evidence="2" id="KW-1185">Reference proteome</keyword>
<evidence type="ECO:0000313" key="2">
    <source>
        <dbReference type="Proteomes" id="UP000192900"/>
    </source>
</evidence>
<organism evidence="1 2">
    <name type="scientific">Pantoea alhagi</name>
    <dbReference type="NCBI Taxonomy" id="1891675"/>
    <lineage>
        <taxon>Bacteria</taxon>
        <taxon>Pseudomonadati</taxon>
        <taxon>Pseudomonadota</taxon>
        <taxon>Gammaproteobacteria</taxon>
        <taxon>Enterobacterales</taxon>
        <taxon>Erwiniaceae</taxon>
        <taxon>Pantoea</taxon>
    </lineage>
</organism>
<proteinExistence type="predicted"/>
<dbReference type="Proteomes" id="UP000192900">
    <property type="component" value="Chromosome"/>
</dbReference>
<sequence>MDTTEELNGTYFYAGRSNLSASELLFMIFCENVADQLGVQDFGAIISIVTGLNILSTRGKFANATPGTSLASRGARKAFGNAQFPWGLELPSVVGGYPPHRLKILMTHKIGTFVGRAIPIVGWVILASDVSVITFQTIKKYNYLARGGDKIW</sequence>
<name>A0A1W6B2K9_9GAMM</name>
<dbReference type="EMBL" id="CP019706">
    <property type="protein sequence ID" value="ARJ41309.1"/>
    <property type="molecule type" value="Genomic_DNA"/>
</dbReference>
<dbReference type="KEGG" id="palh:B1H58_04310"/>